<reference evidence="2" key="1">
    <citation type="submission" date="2020-02" db="EMBL/GenBank/DDBJ databases">
        <authorList>
            <person name="Palmer J.M."/>
        </authorList>
    </citation>
    <scope>NUCLEOTIDE SEQUENCE</scope>
    <source>
        <strain evidence="2">EPUS1.4</strain>
        <tissue evidence="2">Thallus</tissue>
    </source>
</reference>
<feature type="region of interest" description="Disordered" evidence="1">
    <location>
        <begin position="173"/>
        <end position="193"/>
    </location>
</feature>
<name>A0A8H7AUI4_9EURO</name>
<sequence length="275" mass="30192">MPVIPSRSYPRSSLPKRPVPLRHGTTMRQMHPGVFGPTPTRGETQKPSSGAVIGGSPTSEPSRSNIPRDEVATGGAANTEPAHIDSPPFDNSCMEILYTRDIEILTQVAENAMYNLACLDEGRPLTDPRYQRMNACQIRTHIHKTIEDAQYKINVLEGDLRILGIHTRPVDQDRLDPRRFGPGPGGYREPSSANDMLDARSDLLLLCDGVGPGYEGNPSGCLFSVENQPQDQARFPPPSRAAESALSVSGRQVLSPPSIESRDPRLEKMRIHRPS</sequence>
<evidence type="ECO:0000313" key="2">
    <source>
        <dbReference type="EMBL" id="KAF7513784.1"/>
    </source>
</evidence>
<protein>
    <submittedName>
        <fullName evidence="2">Uncharacterized protein</fullName>
    </submittedName>
</protein>
<comment type="caution">
    <text evidence="2">The sequence shown here is derived from an EMBL/GenBank/DDBJ whole genome shotgun (WGS) entry which is preliminary data.</text>
</comment>
<feature type="region of interest" description="Disordered" evidence="1">
    <location>
        <begin position="1"/>
        <end position="90"/>
    </location>
</feature>
<feature type="compositionally biased region" description="Basic and acidic residues" evidence="1">
    <location>
        <begin position="260"/>
        <end position="269"/>
    </location>
</feature>
<keyword evidence="3" id="KW-1185">Reference proteome</keyword>
<gene>
    <name evidence="2" type="ORF">GJ744_007835</name>
</gene>
<evidence type="ECO:0000313" key="3">
    <source>
        <dbReference type="Proteomes" id="UP000606974"/>
    </source>
</evidence>
<dbReference type="AlphaFoldDB" id="A0A8H7AUI4"/>
<organism evidence="2 3">
    <name type="scientific">Endocarpon pusillum</name>
    <dbReference type="NCBI Taxonomy" id="364733"/>
    <lineage>
        <taxon>Eukaryota</taxon>
        <taxon>Fungi</taxon>
        <taxon>Dikarya</taxon>
        <taxon>Ascomycota</taxon>
        <taxon>Pezizomycotina</taxon>
        <taxon>Eurotiomycetes</taxon>
        <taxon>Chaetothyriomycetidae</taxon>
        <taxon>Verrucariales</taxon>
        <taxon>Verrucariaceae</taxon>
        <taxon>Endocarpon</taxon>
    </lineage>
</organism>
<feature type="region of interest" description="Disordered" evidence="1">
    <location>
        <begin position="228"/>
        <end position="275"/>
    </location>
</feature>
<dbReference type="EMBL" id="JAACFV010000004">
    <property type="protein sequence ID" value="KAF7513784.1"/>
    <property type="molecule type" value="Genomic_DNA"/>
</dbReference>
<dbReference type="Proteomes" id="UP000606974">
    <property type="component" value="Unassembled WGS sequence"/>
</dbReference>
<feature type="compositionally biased region" description="Polar residues" evidence="1">
    <location>
        <begin position="56"/>
        <end position="65"/>
    </location>
</feature>
<proteinExistence type="predicted"/>
<evidence type="ECO:0000256" key="1">
    <source>
        <dbReference type="SAM" id="MobiDB-lite"/>
    </source>
</evidence>
<accession>A0A8H7AUI4</accession>